<accession>C0E554</accession>
<gene>
    <name evidence="1" type="ORF">CORMATOL_02130</name>
</gene>
<evidence type="ECO:0000313" key="1">
    <source>
        <dbReference type="EMBL" id="EEG26239.1"/>
    </source>
</evidence>
<dbReference type="HOGENOM" id="CLU_3042471_0_0_11"/>
<sequence length="54" mass="6326">MAKIFPVCGHRFGCLGFYSAHRIPDRQVFFNQAVILFFDHTFPCRSSTTLFELR</sequence>
<name>C0E554_9CORY</name>
<reference evidence="1 2" key="1">
    <citation type="submission" date="2009-01" db="EMBL/GenBank/DDBJ databases">
        <authorList>
            <person name="Fulton L."/>
            <person name="Clifton S."/>
            <person name="Chinwalla A.T."/>
            <person name="Mitreva M."/>
            <person name="Sodergren E."/>
            <person name="Weinstock G."/>
            <person name="Clifton S."/>
            <person name="Dooling D.J."/>
            <person name="Fulton B."/>
            <person name="Minx P."/>
            <person name="Pepin K.H."/>
            <person name="Johnson M."/>
            <person name="Bhonagiri V."/>
            <person name="Nash W.E."/>
            <person name="Mardis E.R."/>
            <person name="Wilson R.K."/>
        </authorList>
    </citation>
    <scope>NUCLEOTIDE SEQUENCE [LARGE SCALE GENOMIC DNA]</scope>
    <source>
        <strain evidence="1 2">ATCC 33806</strain>
    </source>
</reference>
<organism evidence="1 2">
    <name type="scientific">Corynebacterium matruchotii ATCC 33806</name>
    <dbReference type="NCBI Taxonomy" id="566549"/>
    <lineage>
        <taxon>Bacteria</taxon>
        <taxon>Bacillati</taxon>
        <taxon>Actinomycetota</taxon>
        <taxon>Actinomycetes</taxon>
        <taxon>Mycobacteriales</taxon>
        <taxon>Corynebacteriaceae</taxon>
        <taxon>Corynebacterium</taxon>
    </lineage>
</organism>
<protein>
    <submittedName>
        <fullName evidence="1">Uncharacterized protein</fullName>
    </submittedName>
</protein>
<dbReference type="Proteomes" id="UP000006247">
    <property type="component" value="Unassembled WGS sequence"/>
</dbReference>
<dbReference type="EMBL" id="ACEB01000031">
    <property type="protein sequence ID" value="EEG26239.1"/>
    <property type="molecule type" value="Genomic_DNA"/>
</dbReference>
<evidence type="ECO:0000313" key="2">
    <source>
        <dbReference type="Proteomes" id="UP000006247"/>
    </source>
</evidence>
<proteinExistence type="predicted"/>
<dbReference type="AlphaFoldDB" id="C0E554"/>
<comment type="caution">
    <text evidence="1">The sequence shown here is derived from an EMBL/GenBank/DDBJ whole genome shotgun (WGS) entry which is preliminary data.</text>
</comment>